<dbReference type="PANTHER" id="PTHR32297:SF1">
    <property type="entry name" value="SODIUM CHANNEL MODIFIER 1"/>
    <property type="match status" value="1"/>
</dbReference>
<dbReference type="PANTHER" id="PTHR32297">
    <property type="entry name" value="SODIUM CHANNEL MODIFIER 1"/>
    <property type="match status" value="1"/>
</dbReference>
<organism evidence="3">
    <name type="scientific">Arundo donax</name>
    <name type="common">Giant reed</name>
    <name type="synonym">Donax arundinaceus</name>
    <dbReference type="NCBI Taxonomy" id="35708"/>
    <lineage>
        <taxon>Eukaryota</taxon>
        <taxon>Viridiplantae</taxon>
        <taxon>Streptophyta</taxon>
        <taxon>Embryophyta</taxon>
        <taxon>Tracheophyta</taxon>
        <taxon>Spermatophyta</taxon>
        <taxon>Magnoliopsida</taxon>
        <taxon>Liliopsida</taxon>
        <taxon>Poales</taxon>
        <taxon>Poaceae</taxon>
        <taxon>PACMAD clade</taxon>
        <taxon>Arundinoideae</taxon>
        <taxon>Arundineae</taxon>
        <taxon>Arundo</taxon>
    </lineage>
</organism>
<evidence type="ECO:0000313" key="3">
    <source>
        <dbReference type="EMBL" id="JAE23265.1"/>
    </source>
</evidence>
<feature type="compositionally biased region" description="Low complexity" evidence="1">
    <location>
        <begin position="1"/>
        <end position="13"/>
    </location>
</feature>
<protein>
    <recommendedName>
        <fullName evidence="2">Sodium channel modifier 1 zinc-finger domain-containing protein</fullName>
    </recommendedName>
</protein>
<dbReference type="InterPro" id="IPR033570">
    <property type="entry name" value="SCNM1"/>
</dbReference>
<reference evidence="3" key="1">
    <citation type="submission" date="2014-09" db="EMBL/GenBank/DDBJ databases">
        <authorList>
            <person name="Magalhaes I.L.F."/>
            <person name="Oliveira U."/>
            <person name="Santos F.R."/>
            <person name="Vidigal T.H.D.A."/>
            <person name="Brescovit A.D."/>
            <person name="Santos A.J."/>
        </authorList>
    </citation>
    <scope>NUCLEOTIDE SEQUENCE</scope>
    <source>
        <tissue evidence="3">Shoot tissue taken approximately 20 cm above the soil surface</tissue>
    </source>
</reference>
<dbReference type="Pfam" id="PF15803">
    <property type="entry name" value="zf-SCNM1"/>
    <property type="match status" value="1"/>
</dbReference>
<evidence type="ECO:0000256" key="1">
    <source>
        <dbReference type="SAM" id="MobiDB-lite"/>
    </source>
</evidence>
<dbReference type="GO" id="GO:0008380">
    <property type="term" value="P:RNA splicing"/>
    <property type="evidence" value="ECO:0007669"/>
    <property type="project" value="InterPro"/>
</dbReference>
<dbReference type="AlphaFoldDB" id="A0A0A9GDU6"/>
<feature type="region of interest" description="Disordered" evidence="1">
    <location>
        <begin position="1"/>
        <end position="21"/>
    </location>
</feature>
<proteinExistence type="predicted"/>
<accession>A0A0A9GDU6</accession>
<dbReference type="GO" id="GO:0005634">
    <property type="term" value="C:nucleus"/>
    <property type="evidence" value="ECO:0007669"/>
    <property type="project" value="TreeGrafter"/>
</dbReference>
<evidence type="ECO:0000259" key="2">
    <source>
        <dbReference type="Pfam" id="PF15803"/>
    </source>
</evidence>
<name>A0A0A9GDU6_ARUDO</name>
<reference evidence="3" key="2">
    <citation type="journal article" date="2015" name="Data Brief">
        <title>Shoot transcriptome of the giant reed, Arundo donax.</title>
        <authorList>
            <person name="Barrero R.A."/>
            <person name="Guerrero F.D."/>
            <person name="Moolhuijzen P."/>
            <person name="Goolsby J.A."/>
            <person name="Tidwell J."/>
            <person name="Bellgard S.E."/>
            <person name="Bellgard M.I."/>
        </authorList>
    </citation>
    <scope>NUCLEOTIDE SEQUENCE</scope>
    <source>
        <tissue evidence="3">Shoot tissue taken approximately 20 cm above the soil surface</tissue>
    </source>
</reference>
<dbReference type="EMBL" id="GBRH01174631">
    <property type="protein sequence ID" value="JAE23265.1"/>
    <property type="molecule type" value="Transcribed_RNA"/>
</dbReference>
<dbReference type="InterPro" id="IPR031622">
    <property type="entry name" value="Znf-SCNM1"/>
</dbReference>
<feature type="domain" description="Sodium channel modifier 1 zinc-finger" evidence="2">
    <location>
        <begin position="24"/>
        <end position="49"/>
    </location>
</feature>
<sequence>MLPASASSSFSKPDSFKRLSNGKLVCPHRPVLDCPLMLSMHNKGARHVAAESEGERVIKAARD</sequence>